<dbReference type="InterPro" id="IPR020843">
    <property type="entry name" value="ER"/>
</dbReference>
<dbReference type="PANTHER" id="PTHR43981:SF2">
    <property type="entry name" value="ENOYL-[ACYL-CARRIER-PROTEIN] REDUCTASE, MITOCHONDRIAL"/>
    <property type="match status" value="1"/>
</dbReference>
<keyword evidence="8" id="KW-0443">Lipid metabolism</keyword>
<dbReference type="InterPro" id="IPR013149">
    <property type="entry name" value="ADH-like_C"/>
</dbReference>
<evidence type="ECO:0000256" key="5">
    <source>
        <dbReference type="ARBA" id="ARBA00022857"/>
    </source>
</evidence>
<comment type="similarity">
    <text evidence="2">Belongs to the zinc-containing alcohol dehydrogenase family. Quinone oxidoreductase subfamily.</text>
</comment>
<dbReference type="EMBL" id="JAHDYR010000038">
    <property type="protein sequence ID" value="KAG9392146.1"/>
    <property type="molecule type" value="Genomic_DNA"/>
</dbReference>
<evidence type="ECO:0000256" key="4">
    <source>
        <dbReference type="ARBA" id="ARBA00022832"/>
    </source>
</evidence>
<keyword evidence="6" id="KW-0809">Transit peptide</keyword>
<evidence type="ECO:0000256" key="2">
    <source>
        <dbReference type="ARBA" id="ARBA00010371"/>
    </source>
</evidence>
<dbReference type="GO" id="GO:0006633">
    <property type="term" value="P:fatty acid biosynthetic process"/>
    <property type="evidence" value="ECO:0007669"/>
    <property type="project" value="UniProtKB-KW"/>
</dbReference>
<gene>
    <name evidence="14" type="ORF">J8273_5125</name>
</gene>
<dbReference type="InterPro" id="IPR051034">
    <property type="entry name" value="Mito_Enoyl-ACP_Reductase"/>
</dbReference>
<comment type="subcellular location">
    <subcellularLocation>
        <location evidence="1">Mitochondrion</location>
    </subcellularLocation>
</comment>
<dbReference type="OrthoDB" id="7482721at2759"/>
<dbReference type="SUPFAM" id="SSF50129">
    <property type="entry name" value="GroES-like"/>
    <property type="match status" value="1"/>
</dbReference>
<evidence type="ECO:0000313" key="15">
    <source>
        <dbReference type="Proteomes" id="UP000717585"/>
    </source>
</evidence>
<dbReference type="Pfam" id="PF08240">
    <property type="entry name" value="ADH_N"/>
    <property type="match status" value="1"/>
</dbReference>
<organism evidence="14 15">
    <name type="scientific">Carpediemonas membranifera</name>
    <dbReference type="NCBI Taxonomy" id="201153"/>
    <lineage>
        <taxon>Eukaryota</taxon>
        <taxon>Metamonada</taxon>
        <taxon>Carpediemonas-like organisms</taxon>
        <taxon>Carpediemonas</taxon>
    </lineage>
</organism>
<dbReference type="AlphaFoldDB" id="A0A8J6AR38"/>
<comment type="catalytic activity">
    <reaction evidence="12">
        <text>a 2,3-saturated acyl-[ACP] + NADP(+) = a (2E)-enoyl-[ACP] + NADPH + H(+)</text>
        <dbReference type="Rhea" id="RHEA:22564"/>
        <dbReference type="Rhea" id="RHEA-COMP:9925"/>
        <dbReference type="Rhea" id="RHEA-COMP:9926"/>
        <dbReference type="ChEBI" id="CHEBI:15378"/>
        <dbReference type="ChEBI" id="CHEBI:57783"/>
        <dbReference type="ChEBI" id="CHEBI:58349"/>
        <dbReference type="ChEBI" id="CHEBI:78784"/>
        <dbReference type="ChEBI" id="CHEBI:78785"/>
        <dbReference type="EC" id="1.3.1.104"/>
    </reaction>
</comment>
<evidence type="ECO:0000256" key="3">
    <source>
        <dbReference type="ARBA" id="ARBA00022516"/>
    </source>
</evidence>
<dbReference type="EC" id="1.3.1.104" evidence="11"/>
<keyword evidence="3" id="KW-0444">Lipid biosynthesis</keyword>
<evidence type="ECO:0000256" key="9">
    <source>
        <dbReference type="ARBA" id="ARBA00023128"/>
    </source>
</evidence>
<keyword evidence="9" id="KW-0496">Mitochondrion</keyword>
<evidence type="ECO:0000256" key="1">
    <source>
        <dbReference type="ARBA" id="ARBA00004173"/>
    </source>
</evidence>
<dbReference type="Pfam" id="PF00107">
    <property type="entry name" value="ADH_zinc_N"/>
    <property type="match status" value="1"/>
</dbReference>
<feature type="domain" description="Enoyl reductase (ER)" evidence="13">
    <location>
        <begin position="31"/>
        <end position="355"/>
    </location>
</feature>
<dbReference type="Gene3D" id="3.40.50.720">
    <property type="entry name" value="NAD(P)-binding Rossmann-like Domain"/>
    <property type="match status" value="1"/>
</dbReference>
<dbReference type="Proteomes" id="UP000717585">
    <property type="component" value="Unassembled WGS sequence"/>
</dbReference>
<keyword evidence="5" id="KW-0521">NADP</keyword>
<keyword evidence="15" id="KW-1185">Reference proteome</keyword>
<dbReference type="Gene3D" id="3.90.180.10">
    <property type="entry name" value="Medium-chain alcohol dehydrogenases, catalytic domain"/>
    <property type="match status" value="1"/>
</dbReference>
<dbReference type="GO" id="GO:0005739">
    <property type="term" value="C:mitochondrion"/>
    <property type="evidence" value="ECO:0007669"/>
    <property type="project" value="UniProtKB-SubCell"/>
</dbReference>
<reference evidence="14" key="1">
    <citation type="submission" date="2021-05" db="EMBL/GenBank/DDBJ databases">
        <title>A free-living protist that lacks canonical eukaryotic 1 DNA replication and segregation systems.</title>
        <authorList>
            <person name="Salas-Leiva D.E."/>
            <person name="Tromer E.C."/>
            <person name="Curtis B.A."/>
            <person name="Jerlstrom-Hultqvist J."/>
            <person name="Kolisko M."/>
            <person name="Yi Z."/>
            <person name="Salas-Leiva J.S."/>
            <person name="Gallot-Lavallee L."/>
            <person name="Kops G.J.P.L."/>
            <person name="Archibald J.M."/>
            <person name="Simpson A.G.B."/>
            <person name="Roger A.J."/>
        </authorList>
    </citation>
    <scope>NUCLEOTIDE SEQUENCE</scope>
    <source>
        <strain evidence="14">BICM</strain>
    </source>
</reference>
<evidence type="ECO:0000256" key="12">
    <source>
        <dbReference type="ARBA" id="ARBA00048843"/>
    </source>
</evidence>
<keyword evidence="7" id="KW-0560">Oxidoreductase</keyword>
<evidence type="ECO:0000256" key="8">
    <source>
        <dbReference type="ARBA" id="ARBA00023098"/>
    </source>
</evidence>
<dbReference type="SUPFAM" id="SSF51735">
    <property type="entry name" value="NAD(P)-binding Rossmann-fold domains"/>
    <property type="match status" value="1"/>
</dbReference>
<evidence type="ECO:0000259" key="13">
    <source>
        <dbReference type="SMART" id="SM00829"/>
    </source>
</evidence>
<keyword evidence="4" id="KW-0276">Fatty acid metabolism</keyword>
<dbReference type="InterPro" id="IPR011032">
    <property type="entry name" value="GroES-like_sf"/>
</dbReference>
<evidence type="ECO:0000256" key="6">
    <source>
        <dbReference type="ARBA" id="ARBA00022946"/>
    </source>
</evidence>
<dbReference type="GO" id="GO:0141148">
    <property type="term" value="F:enoyl-[acyl-carrier-protein] reductase (NADPH) activity"/>
    <property type="evidence" value="ECO:0007669"/>
    <property type="project" value="UniProtKB-EC"/>
</dbReference>
<sequence length="357" mass="38685">MLNSKFTGLLDETKNVMKVFSAVYAEYVTRGDNPANVLKIKEDTLDLGSMPGNSILVGMLAAPINPSDVNQIEGTYGLQPPLPAVAGNECLGLVLRTGANCTTHKQNSLVVPRKHGLGTWRSAVICPEDDFYPLASVKPSEVDVGQMSTLLVNPCTAYLMLKELTPLKEGDVVSFNAASSQVCLHLTQLCKHFGFKSLAVLRDGKDFEYHREKLEKSGATWVVKEGYTSADIKALGVPPVALALNSVGGKSSEGLAKLLRPEGVMATYGGLGKEAVIVPTPKLLFHDIVSRGFWLTKWFKTHPDRVSEIYDTVSDLIVSGVIKADLKLMDWNNGEGMETAVTEAYKPTKPGKTVMIM</sequence>
<protein>
    <recommendedName>
        <fullName evidence="11">enoyl-[acyl-carrier-protein] reductase</fullName>
        <ecNumber evidence="11">1.3.1.104</ecNumber>
    </recommendedName>
</protein>
<accession>A0A8J6AR38</accession>
<evidence type="ECO:0000313" key="14">
    <source>
        <dbReference type="EMBL" id="KAG9392146.1"/>
    </source>
</evidence>
<dbReference type="SMART" id="SM00829">
    <property type="entry name" value="PKS_ER"/>
    <property type="match status" value="1"/>
</dbReference>
<keyword evidence="10" id="KW-0275">Fatty acid biosynthesis</keyword>
<comment type="caution">
    <text evidence="14">The sequence shown here is derived from an EMBL/GenBank/DDBJ whole genome shotgun (WGS) entry which is preliminary data.</text>
</comment>
<evidence type="ECO:0000256" key="11">
    <source>
        <dbReference type="ARBA" id="ARBA00038963"/>
    </source>
</evidence>
<dbReference type="PANTHER" id="PTHR43981">
    <property type="entry name" value="ENOYL-[ACYL-CARRIER-PROTEIN] REDUCTASE, MITOCHONDRIAL"/>
    <property type="match status" value="1"/>
</dbReference>
<name>A0A8J6AR38_9EUKA</name>
<proteinExistence type="inferred from homology"/>
<evidence type="ECO:0000256" key="7">
    <source>
        <dbReference type="ARBA" id="ARBA00023002"/>
    </source>
</evidence>
<dbReference type="InterPro" id="IPR013154">
    <property type="entry name" value="ADH-like_N"/>
</dbReference>
<dbReference type="CDD" id="cd08290">
    <property type="entry name" value="ETR"/>
    <property type="match status" value="1"/>
</dbReference>
<evidence type="ECO:0000256" key="10">
    <source>
        <dbReference type="ARBA" id="ARBA00023160"/>
    </source>
</evidence>
<dbReference type="InterPro" id="IPR036291">
    <property type="entry name" value="NAD(P)-bd_dom_sf"/>
</dbReference>